<dbReference type="InterPro" id="IPR025738">
    <property type="entry name" value="BatD"/>
</dbReference>
<dbReference type="Pfam" id="PF13584">
    <property type="entry name" value="BatD"/>
    <property type="match status" value="1"/>
</dbReference>
<accession>A0A0N8VBE2</accession>
<comment type="caution">
    <text evidence="3">The sequence shown here is derived from an EMBL/GenBank/DDBJ whole genome shotgun (WGS) entry which is preliminary data.</text>
</comment>
<keyword evidence="1" id="KW-0812">Transmembrane</keyword>
<keyword evidence="2" id="KW-0732">Signal</keyword>
<dbReference type="PATRIC" id="fig|1481663.12.peg.3167"/>
<sequence>MVKKLSVYHSALFWLTLAVSLFGLPAHAADLVASVSKNKVVKNEVIQLRIISSDKASADALDFSQLEPDFFVGQPSFASSTNIINGNYSQRSEWTVAIAAQKTGIITIPRFQLGNAQTTPIAIQVTEDQHQPAQQELAEVRSRLERTQLYPGESTLFHAQLIIKEDVRRLRDPNITPPKVDGMQIESASEPKQYPSVLDGVEVTIVEQSFRITAQQAGSFNLSEPILKAGLLYGNQYSGGTRLIPLLTQPKTYAITVLEKPANYQGFWLPTAKLHLSQNWSDGQKTLSSPEQYETQVGHAITRELRLQVSGLTQQQLPNFSIEYPESVSVYVEKPQFSTLDNGETLMTLKQVLIPRQAGDISLPAVRLHWWNTQTQTAQMNQISGLVLHVKPSEEAALPTVPTLSSTTPNNPPISDAGYWPYFTLLFALLWLATSLFAWWQWQHTKRSQQISSNRSELSSAYQTLLQAIEQQDLLAISQAIRTWQSEIILDQDEQQALTALLYPLQQACYSEQPQTPDFSELKRWVMVKQKQQRKSTRRQETELPQL</sequence>
<feature type="chain" id="PRO_5006033123" evidence="2">
    <location>
        <begin position="29"/>
        <end position="547"/>
    </location>
</feature>
<dbReference type="EMBL" id="LBGP01000005">
    <property type="protein sequence ID" value="KQB03747.1"/>
    <property type="molecule type" value="Genomic_DNA"/>
</dbReference>
<keyword evidence="1" id="KW-0472">Membrane</keyword>
<organism evidence="3 4">
    <name type="scientific">Vibrio metoecus</name>
    <dbReference type="NCBI Taxonomy" id="1481663"/>
    <lineage>
        <taxon>Bacteria</taxon>
        <taxon>Pseudomonadati</taxon>
        <taxon>Pseudomonadota</taxon>
        <taxon>Gammaproteobacteria</taxon>
        <taxon>Vibrionales</taxon>
        <taxon>Vibrionaceae</taxon>
        <taxon>Vibrio</taxon>
    </lineage>
</organism>
<dbReference type="PANTHER" id="PTHR40940:SF1">
    <property type="entry name" value="PROTEIN BATD"/>
    <property type="match status" value="1"/>
</dbReference>
<dbReference type="AlphaFoldDB" id="A0A0N8VBE2"/>
<dbReference type="PANTHER" id="PTHR40940">
    <property type="entry name" value="PROTEIN BATD-RELATED"/>
    <property type="match status" value="1"/>
</dbReference>
<evidence type="ECO:0000256" key="1">
    <source>
        <dbReference type="SAM" id="Phobius"/>
    </source>
</evidence>
<evidence type="ECO:0000256" key="2">
    <source>
        <dbReference type="SAM" id="SignalP"/>
    </source>
</evidence>
<keyword evidence="1" id="KW-1133">Transmembrane helix</keyword>
<gene>
    <name evidence="3" type="ORF">XV92_03295</name>
</gene>
<name>A0A0N8VBE2_VIBMT</name>
<dbReference type="Proteomes" id="UP000050491">
    <property type="component" value="Unassembled WGS sequence"/>
</dbReference>
<evidence type="ECO:0000313" key="3">
    <source>
        <dbReference type="EMBL" id="KQB03747.1"/>
    </source>
</evidence>
<feature type="transmembrane region" description="Helical" evidence="1">
    <location>
        <begin position="419"/>
        <end position="440"/>
    </location>
</feature>
<evidence type="ECO:0000313" key="4">
    <source>
        <dbReference type="Proteomes" id="UP000050491"/>
    </source>
</evidence>
<feature type="signal peptide" evidence="2">
    <location>
        <begin position="1"/>
        <end position="28"/>
    </location>
</feature>
<proteinExistence type="predicted"/>
<protein>
    <submittedName>
        <fullName evidence="3">BatD</fullName>
    </submittedName>
</protein>
<dbReference type="RefSeq" id="WP_055064166.1">
    <property type="nucleotide sequence ID" value="NZ_LBGP01000005.1"/>
</dbReference>
<reference evidence="3 4" key="1">
    <citation type="journal article" date="2015" name="Genome Biol. Evol.">
        <title>The Dynamics of Genetic Interactions between Vibrio metoecus and Vibrio cholerae, Two Close Relatives Co-Occurring in the Environment.</title>
        <authorList>
            <person name="Orata F.D."/>
            <person name="Kirchberger P.C."/>
            <person name="Meheust R."/>
            <person name="Barlow E.J."/>
            <person name="Tarr C.L."/>
            <person name="Boucher Y."/>
        </authorList>
    </citation>
    <scope>NUCLEOTIDE SEQUENCE [LARGE SCALE GENOMIC DNA]</scope>
    <source>
        <strain evidence="3 4">YB5B04</strain>
    </source>
</reference>
<dbReference type="OrthoDB" id="5293418at2"/>